<feature type="coiled-coil region" evidence="1">
    <location>
        <begin position="359"/>
        <end position="386"/>
    </location>
</feature>
<feature type="region of interest" description="Disordered" evidence="2">
    <location>
        <begin position="75"/>
        <end position="105"/>
    </location>
</feature>
<protein>
    <submittedName>
        <fullName evidence="3">Uncharacterized protein</fullName>
    </submittedName>
</protein>
<feature type="coiled-coil region" evidence="1">
    <location>
        <begin position="200"/>
        <end position="319"/>
    </location>
</feature>
<proteinExistence type="predicted"/>
<evidence type="ECO:0000313" key="3">
    <source>
        <dbReference type="EMBL" id="GHP08176.1"/>
    </source>
</evidence>
<keyword evidence="4" id="KW-1185">Reference proteome</keyword>
<reference evidence="3" key="1">
    <citation type="submission" date="2020-10" db="EMBL/GenBank/DDBJ databases">
        <title>Unveiling of a novel bifunctional photoreceptor, Dualchrome1, isolated from a cosmopolitan green alga.</title>
        <authorList>
            <person name="Suzuki S."/>
            <person name="Kawachi M."/>
        </authorList>
    </citation>
    <scope>NUCLEOTIDE SEQUENCE</scope>
    <source>
        <strain evidence="3">NIES 2893</strain>
    </source>
</reference>
<dbReference type="EMBL" id="BNJQ01000019">
    <property type="protein sequence ID" value="GHP08176.1"/>
    <property type="molecule type" value="Genomic_DNA"/>
</dbReference>
<feature type="region of interest" description="Disordered" evidence="2">
    <location>
        <begin position="398"/>
        <end position="422"/>
    </location>
</feature>
<keyword evidence="1" id="KW-0175">Coiled coil</keyword>
<feature type="compositionally biased region" description="Pro residues" evidence="2">
    <location>
        <begin position="28"/>
        <end position="42"/>
    </location>
</feature>
<dbReference type="AlphaFoldDB" id="A0A830HL92"/>
<comment type="caution">
    <text evidence="3">The sequence shown here is derived from an EMBL/GenBank/DDBJ whole genome shotgun (WGS) entry which is preliminary data.</text>
</comment>
<evidence type="ECO:0000256" key="1">
    <source>
        <dbReference type="SAM" id="Coils"/>
    </source>
</evidence>
<feature type="compositionally biased region" description="Low complexity" evidence="2">
    <location>
        <begin position="1"/>
        <end position="27"/>
    </location>
</feature>
<gene>
    <name evidence="3" type="ORF">PPROV_000691800</name>
</gene>
<name>A0A830HL92_9CHLO</name>
<organism evidence="3 4">
    <name type="scientific">Pycnococcus provasolii</name>
    <dbReference type="NCBI Taxonomy" id="41880"/>
    <lineage>
        <taxon>Eukaryota</taxon>
        <taxon>Viridiplantae</taxon>
        <taxon>Chlorophyta</taxon>
        <taxon>Pseudoscourfieldiophyceae</taxon>
        <taxon>Pseudoscourfieldiales</taxon>
        <taxon>Pycnococcaceae</taxon>
        <taxon>Pycnococcus</taxon>
    </lineage>
</organism>
<dbReference type="Proteomes" id="UP000660262">
    <property type="component" value="Unassembled WGS sequence"/>
</dbReference>
<evidence type="ECO:0000313" key="4">
    <source>
        <dbReference type="Proteomes" id="UP000660262"/>
    </source>
</evidence>
<feature type="compositionally biased region" description="Polar residues" evidence="2">
    <location>
        <begin position="403"/>
        <end position="422"/>
    </location>
</feature>
<accession>A0A830HL92</accession>
<sequence>MASTSTSPSPPLLASSSSISMSSMPLKQVPPPPKAQGPPPPVVVAHVEDALHAYRQGYADGLVFERISYDRGTPTVVAPPSSAAHQRAHTPSPPLPAQPSPQSSSARLAPFIEQLRHDHLGAIAEAEHARSALAETASKTEEIKSRLRDTKMERDSHKRVSESLHAQLLDTRKELDHLRSAVHRTPKEQQTNAGDVARLEARLEDERRLHEANAKAHEDALKGLREENARLNATLATGWSSMSREADSRVAKLEEDLRRASEARDSAQTRITEMNAEIAKAEAFAAKAEMETANIRTELENLREDLRRERRRADAFEASATLAREEANGVQSRLNSLEVAYREVTDAHAAAAANGTTEAESWMRKYEQQKAKANALLNQLAESQSVYERRLEQVRGKMGEIPTPSSTQTPMPNPGSGTPSSTFASYIAARRHVESATKSQAASAAAAAAEQAASHMRRERIAVVRNGV</sequence>
<feature type="region of interest" description="Disordered" evidence="2">
    <location>
        <begin position="1"/>
        <end position="43"/>
    </location>
</feature>
<evidence type="ECO:0000256" key="2">
    <source>
        <dbReference type="SAM" id="MobiDB-lite"/>
    </source>
</evidence>